<feature type="compositionally biased region" description="Acidic residues" evidence="1">
    <location>
        <begin position="38"/>
        <end position="53"/>
    </location>
</feature>
<accession>A0ABN8NAT4</accession>
<feature type="region of interest" description="Disordered" evidence="1">
    <location>
        <begin position="29"/>
        <end position="53"/>
    </location>
</feature>
<evidence type="ECO:0000313" key="3">
    <source>
        <dbReference type="EMBL" id="CAH3046835.1"/>
    </source>
</evidence>
<evidence type="ECO:0000259" key="2">
    <source>
        <dbReference type="Pfam" id="PF25273"/>
    </source>
</evidence>
<sequence length="639" mass="73200">MDHTLNTSNLPETFAGDLQSAEQTYFTSEREQIYSSDSDSDEDELVAEEPDTNIELDPEMQWRECDVNERQKVESFLAKGCGCSLNVSNNGYCSNNFSLENVLEHRQICLEMANSELDMVILAQFDACTKRDELSLSSRKTRQRRRMRTNFTFQGFPICKDFFLIVYGIGKKRLENLQKHYKKNGILPRVHGNKGRLPIRVCSLETLKRVVSFLDNYAEEHAVALPGRVPGFKRTDVRLLPSSNTKASIHRVYEQAAASAGVTAVSYPKFVEMWNKLRPQMRITKPMTDLCHTCQKNNTSIYRSANLPDDEKSEVVRKQEKHLLDAERERSLYKNACNESKDSIAKILHEIDFNSTRQPCSFNGKVHYSFDYAQQVHLPSNPMQPGPIYFKVPRKVGIFGICCESLPRQVNFLIDEAGNMGKGANATISYLHYFFANHGLGETEVLLHADNCCGQNKNSYVLWYLAWRVMVGLHQCCTYSFLIVGHTKFACDWCFGLLKQSFRKSFVSSLYELATVVDTSTVRGVNVTQLCSLHDGSTIVPVYDWVSFLSPYFKKFPNIKKYHHFQFKQAMPGVLMYREFSDGTDERFSLLRKEDTLPPSIPPAPLQPKGLDQQRKQYLYTEIRQFCKEGTEDLIAPKP</sequence>
<protein>
    <recommendedName>
        <fullName evidence="2">DUF7869 domain-containing protein</fullName>
    </recommendedName>
</protein>
<gene>
    <name evidence="3" type="ORF">PLOB_00009873</name>
</gene>
<comment type="caution">
    <text evidence="3">The sequence shown here is derived from an EMBL/GenBank/DDBJ whole genome shotgun (WGS) entry which is preliminary data.</text>
</comment>
<reference evidence="3 4" key="1">
    <citation type="submission" date="2022-05" db="EMBL/GenBank/DDBJ databases">
        <authorList>
            <consortium name="Genoscope - CEA"/>
            <person name="William W."/>
        </authorList>
    </citation>
    <scope>NUCLEOTIDE SEQUENCE [LARGE SCALE GENOMIC DNA]</scope>
</reference>
<dbReference type="EMBL" id="CALNXK010000015">
    <property type="protein sequence ID" value="CAH3046835.1"/>
    <property type="molecule type" value="Genomic_DNA"/>
</dbReference>
<keyword evidence="4" id="KW-1185">Reference proteome</keyword>
<feature type="domain" description="DUF7869" evidence="2">
    <location>
        <begin position="419"/>
        <end position="581"/>
    </location>
</feature>
<proteinExistence type="predicted"/>
<dbReference type="InterPro" id="IPR057191">
    <property type="entry name" value="DUF7869"/>
</dbReference>
<organism evidence="3 4">
    <name type="scientific">Porites lobata</name>
    <dbReference type="NCBI Taxonomy" id="104759"/>
    <lineage>
        <taxon>Eukaryota</taxon>
        <taxon>Metazoa</taxon>
        <taxon>Cnidaria</taxon>
        <taxon>Anthozoa</taxon>
        <taxon>Hexacorallia</taxon>
        <taxon>Scleractinia</taxon>
        <taxon>Fungiina</taxon>
        <taxon>Poritidae</taxon>
        <taxon>Porites</taxon>
    </lineage>
</organism>
<dbReference type="PANTHER" id="PTHR34415:SF1">
    <property type="entry name" value="INTEGRASE CATALYTIC DOMAIN-CONTAINING PROTEIN"/>
    <property type="match status" value="1"/>
</dbReference>
<evidence type="ECO:0000313" key="4">
    <source>
        <dbReference type="Proteomes" id="UP001159405"/>
    </source>
</evidence>
<dbReference type="Pfam" id="PF25273">
    <property type="entry name" value="DUF7869"/>
    <property type="match status" value="1"/>
</dbReference>
<name>A0ABN8NAT4_9CNID</name>
<dbReference type="PANTHER" id="PTHR34415">
    <property type="entry name" value="INTEGRASE CATALYTIC DOMAIN-CONTAINING PROTEIN"/>
    <property type="match status" value="1"/>
</dbReference>
<dbReference type="Proteomes" id="UP001159405">
    <property type="component" value="Unassembled WGS sequence"/>
</dbReference>
<evidence type="ECO:0000256" key="1">
    <source>
        <dbReference type="SAM" id="MobiDB-lite"/>
    </source>
</evidence>